<keyword evidence="1" id="KW-0547">Nucleotide-binding</keyword>
<proteinExistence type="predicted"/>
<evidence type="ECO:0000256" key="4">
    <source>
        <dbReference type="SAM" id="MobiDB-lite"/>
    </source>
</evidence>
<dbReference type="GO" id="GO:0005634">
    <property type="term" value="C:nucleus"/>
    <property type="evidence" value="ECO:0007669"/>
    <property type="project" value="TreeGrafter"/>
</dbReference>
<dbReference type="SUPFAM" id="SSF52540">
    <property type="entry name" value="P-loop containing nucleoside triphosphate hydrolases"/>
    <property type="match status" value="2"/>
</dbReference>
<feature type="compositionally biased region" description="Basic residues" evidence="4">
    <location>
        <begin position="783"/>
        <end position="796"/>
    </location>
</feature>
<dbReference type="Proteomes" id="UP001385951">
    <property type="component" value="Unassembled WGS sequence"/>
</dbReference>
<reference evidence="7 8" key="1">
    <citation type="submission" date="2022-09" db="EMBL/GenBank/DDBJ databases">
        <authorList>
            <person name="Palmer J.M."/>
        </authorList>
    </citation>
    <scope>NUCLEOTIDE SEQUENCE [LARGE SCALE GENOMIC DNA]</scope>
    <source>
        <strain evidence="7 8">DSM 7382</strain>
    </source>
</reference>
<dbReference type="AlphaFoldDB" id="A0AAW0GTQ4"/>
<evidence type="ECO:0000256" key="2">
    <source>
        <dbReference type="ARBA" id="ARBA00022801"/>
    </source>
</evidence>
<dbReference type="EMBL" id="JASBNA010000002">
    <property type="protein sequence ID" value="KAK7695309.1"/>
    <property type="molecule type" value="Genomic_DNA"/>
</dbReference>
<organism evidence="7 8">
    <name type="scientific">Cerrena zonata</name>
    <dbReference type="NCBI Taxonomy" id="2478898"/>
    <lineage>
        <taxon>Eukaryota</taxon>
        <taxon>Fungi</taxon>
        <taxon>Dikarya</taxon>
        <taxon>Basidiomycota</taxon>
        <taxon>Agaricomycotina</taxon>
        <taxon>Agaricomycetes</taxon>
        <taxon>Polyporales</taxon>
        <taxon>Cerrenaceae</taxon>
        <taxon>Cerrena</taxon>
    </lineage>
</organism>
<feature type="compositionally biased region" description="Low complexity" evidence="4">
    <location>
        <begin position="119"/>
        <end position="133"/>
    </location>
</feature>
<dbReference type="PANTHER" id="PTHR45626:SF52">
    <property type="entry name" value="SINGLE-STRANDED DNA-DEPENDENT ATPASE (EUROFUNG)"/>
    <property type="match status" value="1"/>
</dbReference>
<feature type="region of interest" description="Disordered" evidence="4">
    <location>
        <begin position="653"/>
        <end position="672"/>
    </location>
</feature>
<sequence length="1169" mass="128246">MQSAYDQPYPPPSTHNRSNPIDLTLDDEPDDSYVNERACKRTCPSGRSFNAINPACPDSAANQYTSNSVSVPPSQHYHSGLSPAMSHSSLQPEMSLPPPNPVYHNSSPPRPYLPPPTPQQVQHHQQQQQYFHPNPSPPYPSYPAPSHSNTHSFRPIASAPNPNITMPQPSASQSYSSSPPRAGPSNSNAASRQVIDLTSSPSPPPQAPPPQTNHSCSLSELQDVTAVCIGLLTVTALVLYPIPYLCQQAPAGVLDPEWARVRLQYEHNANRPGGQPTIHIRAPTTLLPNGQQVPGEDFAVVEQKVASSLGSLMAKGLIRLDAKVRRDRPNLPILPLQLLVYTPKANITAVAHYFQIHGLLLDHPVLQSDQQKLNSPGQFYHNPHNPPPGGFVRASSAGVGRPGFPGVAGNASRWNSNVSGKSVEIQRSQVDELFKSLRDGDELEEAEPPLDVGTQLYPHQKKALTFLLEREREQSLPDGTFSSLWQERKHPLTGQISWYHIVTQREIFDEPKETKGCILADDMGLGKTITCVSLLAATLASAKHFGNEPLDLPPPPQDDALEDPLTADHFSGAVWGISPPSQAQTMSTKAKAKLTRENEKASADYTRACRIKVKSRATLIICPLSTVVNWEDQFREHWKGPVTVVGGGGGCAQNANGSTPATNAPTPAPVKPDPSLVASANSLPHTSQILKAVDTKLETPPVRIPEGCPLRVYVYHGNSRKPDPTFLADFDAVITTYSTLATEYSKQCKSQSGGSGGDEEEDEGGSSDGIAEVDERGNPVIKLKPKKTGVKKRKKTGAQSNGGECTSALQSVHWFRVVLDEAHSIKETSTVACRACCDLVADRRLCLTGTPVQNKLDDVYALVKFLRLGPFDDKSIWTEFIGTPVKYGQPLGVARLQMIMKCITLRRTKESKAENGERILSLPPRRDELRYLKFDEQEQAIYDQFFTESKAEFNELSDKNEVMKNYVGILQKILRLRQICDHFELVMNKGLGIIGDNQTNGLSYEQLAAAISADGIDGCKAAAVFHLLREAGTAQCVECTYDLGFPTDSNSDCFDAPENPSANQKRNRKLKASNSNSRTSTRQNSPAPALPILTRCQHLFCAGCFRQSCYPGWPHAPPDTRRSCPSAKLLYLLTIVLKSILMLILRVVRPRVHLEVTGRKEERRRRGRR</sequence>
<evidence type="ECO:0000256" key="1">
    <source>
        <dbReference type="ARBA" id="ARBA00022741"/>
    </source>
</evidence>
<name>A0AAW0GTQ4_9APHY</name>
<feature type="region of interest" description="Disordered" evidence="4">
    <location>
        <begin position="747"/>
        <end position="803"/>
    </location>
</feature>
<dbReference type="GO" id="GO:0005524">
    <property type="term" value="F:ATP binding"/>
    <property type="evidence" value="ECO:0007669"/>
    <property type="project" value="UniProtKB-KW"/>
</dbReference>
<feature type="region of interest" description="Disordered" evidence="4">
    <location>
        <begin position="1"/>
        <end position="216"/>
    </location>
</feature>
<feature type="compositionally biased region" description="Pro residues" evidence="4">
    <location>
        <begin position="134"/>
        <end position="143"/>
    </location>
</feature>
<feature type="compositionally biased region" description="Polar residues" evidence="4">
    <location>
        <begin position="60"/>
        <end position="77"/>
    </location>
</feature>
<feature type="region of interest" description="Disordered" evidence="4">
    <location>
        <begin position="1054"/>
        <end position="1087"/>
    </location>
</feature>
<feature type="domain" description="Helicase ATP-binding" evidence="6">
    <location>
        <begin position="508"/>
        <end position="869"/>
    </location>
</feature>
<keyword evidence="2" id="KW-0378">Hydrolase</keyword>
<keyword evidence="5" id="KW-0812">Transmembrane</keyword>
<keyword evidence="8" id="KW-1185">Reference proteome</keyword>
<evidence type="ECO:0000313" key="8">
    <source>
        <dbReference type="Proteomes" id="UP001385951"/>
    </source>
</evidence>
<evidence type="ECO:0000256" key="5">
    <source>
        <dbReference type="SAM" id="Phobius"/>
    </source>
</evidence>
<dbReference type="InterPro" id="IPR027417">
    <property type="entry name" value="P-loop_NTPase"/>
</dbReference>
<feature type="compositionally biased region" description="Low complexity" evidence="4">
    <location>
        <begin position="1073"/>
        <end position="1085"/>
    </location>
</feature>
<feature type="compositionally biased region" description="Pro residues" evidence="4">
    <location>
        <begin position="108"/>
        <end position="118"/>
    </location>
</feature>
<evidence type="ECO:0000259" key="6">
    <source>
        <dbReference type="PROSITE" id="PS51192"/>
    </source>
</evidence>
<keyword evidence="3" id="KW-0067">ATP-binding</keyword>
<keyword evidence="5" id="KW-1133">Transmembrane helix</keyword>
<dbReference type="InterPro" id="IPR014001">
    <property type="entry name" value="Helicase_ATP-bd"/>
</dbReference>
<feature type="compositionally biased region" description="Pro residues" evidence="4">
    <location>
        <begin position="201"/>
        <end position="211"/>
    </location>
</feature>
<comment type="caution">
    <text evidence="7">The sequence shown here is derived from an EMBL/GenBank/DDBJ whole genome shotgun (WGS) entry which is preliminary data.</text>
</comment>
<feature type="compositionally biased region" description="Acidic residues" evidence="4">
    <location>
        <begin position="24"/>
        <end position="33"/>
    </location>
</feature>
<dbReference type="Pfam" id="PF00176">
    <property type="entry name" value="SNF2-rel_dom"/>
    <property type="match status" value="2"/>
</dbReference>
<dbReference type="PANTHER" id="PTHR45626">
    <property type="entry name" value="TRANSCRIPTION TERMINATION FACTOR 2-RELATED"/>
    <property type="match status" value="1"/>
</dbReference>
<dbReference type="SMART" id="SM00487">
    <property type="entry name" value="DEXDc"/>
    <property type="match status" value="1"/>
</dbReference>
<keyword evidence="5" id="KW-0472">Membrane</keyword>
<feature type="compositionally biased region" description="Low complexity" evidence="4">
    <location>
        <begin position="654"/>
        <end position="665"/>
    </location>
</feature>
<evidence type="ECO:0000313" key="7">
    <source>
        <dbReference type="EMBL" id="KAK7695309.1"/>
    </source>
</evidence>
<dbReference type="GO" id="GO:0016787">
    <property type="term" value="F:hydrolase activity"/>
    <property type="evidence" value="ECO:0007669"/>
    <property type="project" value="UniProtKB-KW"/>
</dbReference>
<dbReference type="CDD" id="cd18008">
    <property type="entry name" value="DEXDc_SHPRH-like"/>
    <property type="match status" value="1"/>
</dbReference>
<dbReference type="InterPro" id="IPR050628">
    <property type="entry name" value="SNF2_RAD54_helicase_TF"/>
</dbReference>
<dbReference type="PROSITE" id="PS51192">
    <property type="entry name" value="HELICASE_ATP_BIND_1"/>
    <property type="match status" value="1"/>
</dbReference>
<evidence type="ECO:0000256" key="3">
    <source>
        <dbReference type="ARBA" id="ARBA00022840"/>
    </source>
</evidence>
<protein>
    <recommendedName>
        <fullName evidence="6">Helicase ATP-binding domain-containing protein</fullName>
    </recommendedName>
</protein>
<dbReference type="Gene3D" id="3.40.50.10810">
    <property type="entry name" value="Tandem AAA-ATPase domain"/>
    <property type="match status" value="2"/>
</dbReference>
<feature type="compositionally biased region" description="Low complexity" evidence="4">
    <location>
        <begin position="167"/>
        <end position="180"/>
    </location>
</feature>
<dbReference type="InterPro" id="IPR000330">
    <property type="entry name" value="SNF2_N"/>
</dbReference>
<gene>
    <name evidence="7" type="ORF">QCA50_002499</name>
</gene>
<accession>A0AAW0GTQ4</accession>
<dbReference type="InterPro" id="IPR038718">
    <property type="entry name" value="SNF2-like_sf"/>
</dbReference>
<feature type="transmembrane region" description="Helical" evidence="5">
    <location>
        <begin position="1129"/>
        <end position="1148"/>
    </location>
</feature>
<dbReference type="GO" id="GO:0008094">
    <property type="term" value="F:ATP-dependent activity, acting on DNA"/>
    <property type="evidence" value="ECO:0007669"/>
    <property type="project" value="TreeGrafter"/>
</dbReference>
<dbReference type="GO" id="GO:0006281">
    <property type="term" value="P:DNA repair"/>
    <property type="evidence" value="ECO:0007669"/>
    <property type="project" value="TreeGrafter"/>
</dbReference>